<keyword evidence="2" id="KW-0812">Transmembrane</keyword>
<reference evidence="3" key="1">
    <citation type="submission" date="2020-05" db="EMBL/GenBank/DDBJ databases">
        <authorList>
            <person name="Chiriac C."/>
            <person name="Salcher M."/>
            <person name="Ghai R."/>
            <person name="Kavagutti S V."/>
        </authorList>
    </citation>
    <scope>NUCLEOTIDE SEQUENCE</scope>
</reference>
<name>A0A6J6CBC9_9ZZZZ</name>
<feature type="transmembrane region" description="Helical" evidence="2">
    <location>
        <begin position="184"/>
        <end position="209"/>
    </location>
</feature>
<dbReference type="EMBL" id="CAEZSO010000158">
    <property type="protein sequence ID" value="CAB4547408.1"/>
    <property type="molecule type" value="Genomic_DNA"/>
</dbReference>
<accession>A0A6J6CBC9</accession>
<evidence type="ECO:0000256" key="2">
    <source>
        <dbReference type="SAM" id="Phobius"/>
    </source>
</evidence>
<feature type="region of interest" description="Disordered" evidence="1">
    <location>
        <begin position="224"/>
        <end position="269"/>
    </location>
</feature>
<proteinExistence type="predicted"/>
<protein>
    <submittedName>
        <fullName evidence="3">Unannotated protein</fullName>
    </submittedName>
</protein>
<keyword evidence="2" id="KW-0472">Membrane</keyword>
<evidence type="ECO:0000313" key="3">
    <source>
        <dbReference type="EMBL" id="CAB4547408.1"/>
    </source>
</evidence>
<organism evidence="3">
    <name type="scientific">freshwater metagenome</name>
    <dbReference type="NCBI Taxonomy" id="449393"/>
    <lineage>
        <taxon>unclassified sequences</taxon>
        <taxon>metagenomes</taxon>
        <taxon>ecological metagenomes</taxon>
    </lineage>
</organism>
<sequence length="269" mass="27797">MRKVVLGLIGGLLILSGAIAMFFGALLVGVFGGDGRIDTDPVRINSTATALSSDIARIDAGLPSGFNFAEVYISATSVSGKDVFVGVGPARDVLSYLSGVPYDVVTDVSGRPGDEDSINLRRVRGEGTPPAPSAEAFWVEQSSGSGRQDISWPIKSGKYLFVVMNADGSPNVDVQATVGISAPWLFSAGLGAVIAGLVLIILGAVSLFFGFRKGKNRPELVYATPGSSVANDETAVDRPSYVANPPVTPGEAATEPAQSPPREADESAP</sequence>
<evidence type="ECO:0000256" key="1">
    <source>
        <dbReference type="SAM" id="MobiDB-lite"/>
    </source>
</evidence>
<dbReference type="AlphaFoldDB" id="A0A6J6CBC9"/>
<keyword evidence="2" id="KW-1133">Transmembrane helix</keyword>
<gene>
    <name evidence="3" type="ORF">UFOPK1446_00808</name>
</gene>